<evidence type="ECO:0000313" key="5">
    <source>
        <dbReference type="Proteomes" id="UP000253805"/>
    </source>
</evidence>
<dbReference type="Proteomes" id="UP000253805">
    <property type="component" value="Unassembled WGS sequence"/>
</dbReference>
<evidence type="ECO:0000313" key="4">
    <source>
        <dbReference type="EMBL" id="RDC47076.1"/>
    </source>
</evidence>
<sequence length="262" mass="28319">MPCRTIAVANQKGGTGKTATTLSLGMALARSGQRVLLVDTDPQGDLTKSLGWKDPDALESPTLANHLNAMIEGTALDPREGILLHDEGIDLMPANIELAGMEMPILMAMSREQLVNMWMSPLKAHYDFIIFDCAPTLGIIPVNAFVASDSVLVPVSAEYLPASAMTGLLKTVGRVRRQINPSLEVEGILVTLSDSRNNLAHEIEQTIRERYGSTYRVFDTVIPRAVSAAEAPAAGMSVFSYDEDGKVAHAFERLAEEVLDRG</sequence>
<name>A0A369P7R8_9ACTN</name>
<dbReference type="InterPro" id="IPR050678">
    <property type="entry name" value="DNA_Partitioning_ATPase"/>
</dbReference>
<proteinExistence type="inferred from homology"/>
<dbReference type="CDD" id="cd02042">
    <property type="entry name" value="ParAB_family"/>
    <property type="match status" value="1"/>
</dbReference>
<comment type="caution">
    <text evidence="4">The sequence shown here is derived from an EMBL/GenBank/DDBJ whole genome shotgun (WGS) entry which is preliminary data.</text>
</comment>
<gene>
    <name evidence="4" type="ORF">C1850_01125</name>
</gene>
<dbReference type="SUPFAM" id="SSF52540">
    <property type="entry name" value="P-loop containing nucleoside triphosphate hydrolases"/>
    <property type="match status" value="1"/>
</dbReference>
<dbReference type="InterPro" id="IPR025669">
    <property type="entry name" value="AAA_dom"/>
</dbReference>
<dbReference type="FunFam" id="3.40.50.300:FF:000285">
    <property type="entry name" value="Sporulation initiation inhibitor Soj"/>
    <property type="match status" value="1"/>
</dbReference>
<dbReference type="PIRSF" id="PIRSF009320">
    <property type="entry name" value="Nuc_binding_HP_1000"/>
    <property type="match status" value="1"/>
</dbReference>
<dbReference type="Gene3D" id="3.40.50.300">
    <property type="entry name" value="P-loop containing nucleotide triphosphate hydrolases"/>
    <property type="match status" value="1"/>
</dbReference>
<dbReference type="RefSeq" id="WP_114548276.1">
    <property type="nucleotide sequence ID" value="NZ_CAKXPL010000004.1"/>
</dbReference>
<accession>A0A369P7R8</accession>
<evidence type="ECO:0000256" key="2">
    <source>
        <dbReference type="ARBA" id="ARBA00059092"/>
    </source>
</evidence>
<dbReference type="EMBL" id="PPUT01000001">
    <property type="protein sequence ID" value="RDC47076.1"/>
    <property type="molecule type" value="Genomic_DNA"/>
</dbReference>
<dbReference type="PANTHER" id="PTHR13696">
    <property type="entry name" value="P-LOOP CONTAINING NUCLEOSIDE TRIPHOSPHATE HYDROLASE"/>
    <property type="match status" value="1"/>
</dbReference>
<evidence type="ECO:0000259" key="3">
    <source>
        <dbReference type="Pfam" id="PF13614"/>
    </source>
</evidence>
<comment type="function">
    <text evidence="2">May play a role in septum formation.</text>
</comment>
<reference evidence="4 5" key="1">
    <citation type="journal article" date="2018" name="Elife">
        <title>Discovery and characterization of a prevalent human gut bacterial enzyme sufficient for the inactivation of a family of plant toxins.</title>
        <authorList>
            <person name="Koppel N."/>
            <person name="Bisanz J.E."/>
            <person name="Pandelia M.E."/>
            <person name="Turnbaugh P.J."/>
            <person name="Balskus E.P."/>
        </authorList>
    </citation>
    <scope>NUCLEOTIDE SEQUENCE [LARGE SCALE GENOMIC DNA]</scope>
    <source>
        <strain evidence="4 5">OB21 GAM 11</strain>
    </source>
</reference>
<evidence type="ECO:0000256" key="1">
    <source>
        <dbReference type="ARBA" id="ARBA00006976"/>
    </source>
</evidence>
<protein>
    <submittedName>
        <fullName evidence="4">Chromosome partitioning protein ParA</fullName>
    </submittedName>
</protein>
<dbReference type="PANTHER" id="PTHR13696:SF99">
    <property type="entry name" value="COBYRINIC ACID AC-DIAMIDE SYNTHASE"/>
    <property type="match status" value="1"/>
</dbReference>
<feature type="domain" description="AAA" evidence="3">
    <location>
        <begin position="4"/>
        <end position="185"/>
    </location>
</feature>
<organism evidence="4 5">
    <name type="scientific">Adlercreutzia equolifaciens subsp. celatus</name>
    <dbReference type="NCBI Taxonomy" id="394340"/>
    <lineage>
        <taxon>Bacteria</taxon>
        <taxon>Bacillati</taxon>
        <taxon>Actinomycetota</taxon>
        <taxon>Coriobacteriia</taxon>
        <taxon>Eggerthellales</taxon>
        <taxon>Eggerthellaceae</taxon>
        <taxon>Adlercreutzia</taxon>
    </lineage>
</organism>
<dbReference type="Pfam" id="PF13614">
    <property type="entry name" value="AAA_31"/>
    <property type="match status" value="1"/>
</dbReference>
<dbReference type="InterPro" id="IPR027417">
    <property type="entry name" value="P-loop_NTPase"/>
</dbReference>
<dbReference type="AlphaFoldDB" id="A0A369P7R8"/>
<comment type="similarity">
    <text evidence="1">Belongs to the ParA family.</text>
</comment>